<accession>A0A1I7F631</accession>
<name>A0A1I7F631_9BURK</name>
<dbReference type="STRING" id="1035707.SAMN05216552_1001400"/>
<dbReference type="EMBL" id="FPBO01000001">
    <property type="protein sequence ID" value="SFU31604.1"/>
    <property type="molecule type" value="Genomic_DNA"/>
</dbReference>
<keyword evidence="4" id="KW-1185">Reference proteome</keyword>
<reference evidence="4" key="1">
    <citation type="submission" date="2016-10" db="EMBL/GenBank/DDBJ databases">
        <authorList>
            <person name="Varghese N."/>
            <person name="Submissions S."/>
        </authorList>
    </citation>
    <scope>NUCLEOTIDE SEQUENCE [LARGE SCALE GENOMIC DNA]</scope>
    <source>
        <strain evidence="4">CGMCC 1.11014</strain>
    </source>
</reference>
<dbReference type="AlphaFoldDB" id="A0A1I7F631"/>
<dbReference type="PANTHER" id="PTHR33840:SF1">
    <property type="entry name" value="TLE1 PHOSPHOLIPASE DOMAIN-CONTAINING PROTEIN"/>
    <property type="match status" value="1"/>
</dbReference>
<evidence type="ECO:0000313" key="3">
    <source>
        <dbReference type="EMBL" id="SFU31604.1"/>
    </source>
</evidence>
<dbReference type="InterPro" id="IPR018712">
    <property type="entry name" value="Tle1-like_cat"/>
</dbReference>
<feature type="domain" description="T6SS Phospholipase effector Tle1-like catalytic" evidence="2">
    <location>
        <begin position="291"/>
        <end position="412"/>
    </location>
</feature>
<gene>
    <name evidence="3" type="ORF">SAMN05216552_1001400</name>
</gene>
<dbReference type="Proteomes" id="UP000199391">
    <property type="component" value="Unassembled WGS sequence"/>
</dbReference>
<evidence type="ECO:0000256" key="1">
    <source>
        <dbReference type="SAM" id="MobiDB-lite"/>
    </source>
</evidence>
<dbReference type="GO" id="GO:0016787">
    <property type="term" value="F:hydrolase activity"/>
    <property type="evidence" value="ECO:0007669"/>
    <property type="project" value="UniProtKB-KW"/>
</dbReference>
<dbReference type="OrthoDB" id="4378831at2"/>
<dbReference type="Pfam" id="PF09994">
    <property type="entry name" value="T6SS_Tle1-like_cat"/>
    <property type="match status" value="1"/>
</dbReference>
<dbReference type="PANTHER" id="PTHR33840">
    <property type="match status" value="1"/>
</dbReference>
<evidence type="ECO:0000259" key="2">
    <source>
        <dbReference type="Pfam" id="PF09994"/>
    </source>
</evidence>
<proteinExistence type="predicted"/>
<evidence type="ECO:0000313" key="4">
    <source>
        <dbReference type="Proteomes" id="UP000199391"/>
    </source>
</evidence>
<dbReference type="RefSeq" id="WP_093552918.1">
    <property type="nucleotide sequence ID" value="NZ_FPBO01000001.1"/>
</dbReference>
<keyword evidence="3" id="KW-0378">Hydrolase</keyword>
<organism evidence="3 4">
    <name type="scientific">Pseudoduganella namucuonensis</name>
    <dbReference type="NCBI Taxonomy" id="1035707"/>
    <lineage>
        <taxon>Bacteria</taxon>
        <taxon>Pseudomonadati</taxon>
        <taxon>Pseudomonadota</taxon>
        <taxon>Betaproteobacteria</taxon>
        <taxon>Burkholderiales</taxon>
        <taxon>Oxalobacteraceae</taxon>
        <taxon>Telluria group</taxon>
        <taxon>Pseudoduganella</taxon>
    </lineage>
</organism>
<sequence length="683" mass="75697">MTAQLISHIPASYGAADVREVLFSDLERQGFRKREEMEQPPLGVPGASCTTNLFFGFFFDGTKNNYVQAEPGKNHSNVARLYDCFPGLSVAGVLPATTDWQYNPERYTHFFKTYIPGVASPFKEVGDNGEGIKLALGAGTGRGGQARIAWALMQAINNVHRYFMKQPLVDSTEAGSLAHRMDLSKWHRRQMPLNRRRETPGPNDAQNETTHHLLAGLLKRLHKAVSQHWPAQNGKPAKLDPGIVKTIHVSTFGFSRGATQARAFTNWLMSLCQLDAELCGKSGMTLGGFPVQFDFLGIFDTVASVGAGNSFGNTFWGRIFDGHGAWADSEENLRVPEGLPCMHLVAAHEIRRSFPLDSASVKGILPSACEEIVVPGVHSDIGSGYCPTEQGRGIDPDGADMLARIPLIHMYRAARLAGVPLKLELASDVVKKRFAVTPAVIDALNAYLALCEAKEGSLTEIMREQTRLRILYHRARRVSGKAGVDTSASFKRATNFDKNDLHSAYLELDEEIKEFEAWMKTGKLDDRLVHQEPGFRNQKENEWKEIASWWKTASPLPDAAVHFFDEYVHDSRAWFKLSLSDPDNEPGMLKKLESWGKRLRDFESAPTHDETGAPKSSGLTPDQTLAAREYIKTGAIPRMPTEGREDWEIAGYLRYRKVYAGADAYLISKRKPAANGSGLAIHA</sequence>
<feature type="region of interest" description="Disordered" evidence="1">
    <location>
        <begin position="604"/>
        <end position="623"/>
    </location>
</feature>
<protein>
    <submittedName>
        <fullName evidence="3">Uncharacterized alpha/beta hydrolase domain</fullName>
    </submittedName>
</protein>